<accession>A0A8H6M787</accession>
<keyword evidence="1" id="KW-0732">Signal</keyword>
<evidence type="ECO:0008006" key="4">
    <source>
        <dbReference type="Google" id="ProtNLM"/>
    </source>
</evidence>
<keyword evidence="3" id="KW-1185">Reference proteome</keyword>
<evidence type="ECO:0000256" key="1">
    <source>
        <dbReference type="SAM" id="SignalP"/>
    </source>
</evidence>
<sequence length="274" mass="31089">MSGTIHRGIMPLLLRWAEAVGPTVAQNTRICVVGGLYLQARDIRPTPDVDLFVEYHKDFDRFRHRDLIAAGDSRFTVSTESRCGVTYRENPTDDVVTYDIVDELVTLYKPEGVPLAKVVANGVLPLPTDTEVIIMKLFSAADRLKSRRLKAVRDLDDAMKLLNLMDKEGGSINYATEGDRAMAGLAFESFYSKYAEFKKALPEDDPAAFLWTEEEWKLYIKTDQGGTITYKNDAEKKMVEMAFNAFYPRFKEAEEALGKTIMSEEDWKAYLQLN</sequence>
<comment type="caution">
    <text evidence="2">The sequence shown here is derived from an EMBL/GenBank/DDBJ whole genome shotgun (WGS) entry which is preliminary data.</text>
</comment>
<dbReference type="OrthoDB" id="3007182at2759"/>
<feature type="chain" id="PRO_5033988900" description="Nucleotidyl transferase AbiEii/AbiGii toxin family protein" evidence="1">
    <location>
        <begin position="26"/>
        <end position="274"/>
    </location>
</feature>
<organism evidence="2 3">
    <name type="scientific">Ephemerocybe angulata</name>
    <dbReference type="NCBI Taxonomy" id="980116"/>
    <lineage>
        <taxon>Eukaryota</taxon>
        <taxon>Fungi</taxon>
        <taxon>Dikarya</taxon>
        <taxon>Basidiomycota</taxon>
        <taxon>Agaricomycotina</taxon>
        <taxon>Agaricomycetes</taxon>
        <taxon>Agaricomycetidae</taxon>
        <taxon>Agaricales</taxon>
        <taxon>Agaricineae</taxon>
        <taxon>Psathyrellaceae</taxon>
        <taxon>Ephemerocybe</taxon>
    </lineage>
</organism>
<evidence type="ECO:0000313" key="2">
    <source>
        <dbReference type="EMBL" id="KAF6753857.1"/>
    </source>
</evidence>
<name>A0A8H6M787_9AGAR</name>
<dbReference type="Proteomes" id="UP000521943">
    <property type="component" value="Unassembled WGS sequence"/>
</dbReference>
<feature type="signal peptide" evidence="1">
    <location>
        <begin position="1"/>
        <end position="25"/>
    </location>
</feature>
<reference evidence="2 3" key="1">
    <citation type="submission" date="2020-07" db="EMBL/GenBank/DDBJ databases">
        <title>Comparative genomics of pyrophilous fungi reveals a link between fire events and developmental genes.</title>
        <authorList>
            <consortium name="DOE Joint Genome Institute"/>
            <person name="Steindorff A.S."/>
            <person name="Carver A."/>
            <person name="Calhoun S."/>
            <person name="Stillman K."/>
            <person name="Liu H."/>
            <person name="Lipzen A."/>
            <person name="Pangilinan J."/>
            <person name="Labutti K."/>
            <person name="Bruns T.D."/>
            <person name="Grigoriev I.V."/>
        </authorList>
    </citation>
    <scope>NUCLEOTIDE SEQUENCE [LARGE SCALE GENOMIC DNA]</scope>
    <source>
        <strain evidence="2 3">CBS 144469</strain>
    </source>
</reference>
<gene>
    <name evidence="2" type="ORF">DFP72DRAFT_1069064</name>
</gene>
<dbReference type="EMBL" id="JACGCI010000037">
    <property type="protein sequence ID" value="KAF6753857.1"/>
    <property type="molecule type" value="Genomic_DNA"/>
</dbReference>
<proteinExistence type="predicted"/>
<protein>
    <recommendedName>
        <fullName evidence="4">Nucleotidyl transferase AbiEii/AbiGii toxin family protein</fullName>
    </recommendedName>
</protein>
<dbReference type="AlphaFoldDB" id="A0A8H6M787"/>
<evidence type="ECO:0000313" key="3">
    <source>
        <dbReference type="Proteomes" id="UP000521943"/>
    </source>
</evidence>